<evidence type="ECO:0000313" key="2">
    <source>
        <dbReference type="Proteomes" id="UP000799436"/>
    </source>
</evidence>
<reference evidence="1" key="1">
    <citation type="journal article" date="2020" name="Stud. Mycol.">
        <title>101 Dothideomycetes genomes: a test case for predicting lifestyles and emergence of pathogens.</title>
        <authorList>
            <person name="Haridas S."/>
            <person name="Albert R."/>
            <person name="Binder M."/>
            <person name="Bloem J."/>
            <person name="Labutti K."/>
            <person name="Salamov A."/>
            <person name="Andreopoulos B."/>
            <person name="Baker S."/>
            <person name="Barry K."/>
            <person name="Bills G."/>
            <person name="Bluhm B."/>
            <person name="Cannon C."/>
            <person name="Castanera R."/>
            <person name="Culley D."/>
            <person name="Daum C."/>
            <person name="Ezra D."/>
            <person name="Gonzalez J."/>
            <person name="Henrissat B."/>
            <person name="Kuo A."/>
            <person name="Liang C."/>
            <person name="Lipzen A."/>
            <person name="Lutzoni F."/>
            <person name="Magnuson J."/>
            <person name="Mondo S."/>
            <person name="Nolan M."/>
            <person name="Ohm R."/>
            <person name="Pangilinan J."/>
            <person name="Park H.-J."/>
            <person name="Ramirez L."/>
            <person name="Alfaro M."/>
            <person name="Sun H."/>
            <person name="Tritt A."/>
            <person name="Yoshinaga Y."/>
            <person name="Zwiers L.-H."/>
            <person name="Turgeon B."/>
            <person name="Goodwin S."/>
            <person name="Spatafora J."/>
            <person name="Crous P."/>
            <person name="Grigoriev I."/>
        </authorList>
    </citation>
    <scope>NUCLEOTIDE SEQUENCE</scope>
    <source>
        <strain evidence="1">CBS 116005</strain>
    </source>
</reference>
<sequence>MNDQDTKAVWRGTSTRLRATLLKSPRNGQMYTTFLPTAMILSSISVSTSLVDTHSPHTEGPTCSGRLKVLQNCNSVPSVHGYTWICEWYHLLKDGRRD</sequence>
<accession>A0A6G1LGS6</accession>
<name>A0A6G1LGS6_9PEZI</name>
<evidence type="ECO:0000313" key="1">
    <source>
        <dbReference type="EMBL" id="KAF2771628.1"/>
    </source>
</evidence>
<proteinExistence type="predicted"/>
<dbReference type="Proteomes" id="UP000799436">
    <property type="component" value="Unassembled WGS sequence"/>
</dbReference>
<gene>
    <name evidence="1" type="ORF">EJ03DRAFT_20306</name>
</gene>
<organism evidence="1 2">
    <name type="scientific">Teratosphaeria nubilosa</name>
    <dbReference type="NCBI Taxonomy" id="161662"/>
    <lineage>
        <taxon>Eukaryota</taxon>
        <taxon>Fungi</taxon>
        <taxon>Dikarya</taxon>
        <taxon>Ascomycota</taxon>
        <taxon>Pezizomycotina</taxon>
        <taxon>Dothideomycetes</taxon>
        <taxon>Dothideomycetidae</taxon>
        <taxon>Mycosphaerellales</taxon>
        <taxon>Teratosphaeriaceae</taxon>
        <taxon>Teratosphaeria</taxon>
    </lineage>
</organism>
<dbReference type="EMBL" id="ML995818">
    <property type="protein sequence ID" value="KAF2771628.1"/>
    <property type="molecule type" value="Genomic_DNA"/>
</dbReference>
<dbReference type="AlphaFoldDB" id="A0A6G1LGS6"/>
<keyword evidence="2" id="KW-1185">Reference proteome</keyword>
<protein>
    <submittedName>
        <fullName evidence="1">Uncharacterized protein</fullName>
    </submittedName>
</protein>